<accession>A0A369W915</accession>
<sequence length="322" mass="34069">MRLPFLFVLGLLVLSALPASAQEIDESVTSPVPPLRPAEFGGPENAAGDTPEAGDDDIGPDVRPDFSAITTPQPVTLSARLSDNGPFISDGLVWRVFDTRVDDAGELALVAKSEEATATLSLPPGEYVTHVAYGRAQASDTLFVEPGPNTYTIIFEVGGLELNAMVSGDVPIPPALLDFDVYAEGPDGRMTIAEDLAPGELIHLNAGIYSVVSHFGAINAEVRSEIRVEPGQVTQAILYHRAAQVSLRLVSEEGGEAIADVEWTIKSGSGDTLFTDIGAFPSTVLATGDYLVLAKLGDKVYNRQFQVAPGAPRNVEILTSLN</sequence>
<keyword evidence="4" id="KW-1185">Reference proteome</keyword>
<evidence type="ECO:0000256" key="2">
    <source>
        <dbReference type="SAM" id="SignalP"/>
    </source>
</evidence>
<feature type="chain" id="PRO_5016678436" description="Carboxypeptidase regulatory-like domain-containing protein" evidence="2">
    <location>
        <begin position="22"/>
        <end position="322"/>
    </location>
</feature>
<feature type="region of interest" description="Disordered" evidence="1">
    <location>
        <begin position="25"/>
        <end position="63"/>
    </location>
</feature>
<reference evidence="4" key="1">
    <citation type="submission" date="2018-07" db="EMBL/GenBank/DDBJ databases">
        <authorList>
            <person name="Liu B.-T."/>
            <person name="Du Z."/>
        </authorList>
    </citation>
    <scope>NUCLEOTIDE SEQUENCE [LARGE SCALE GENOMIC DNA]</scope>
    <source>
        <strain evidence="4">XYN52</strain>
    </source>
</reference>
<comment type="caution">
    <text evidence="3">The sequence shown here is derived from an EMBL/GenBank/DDBJ whole genome shotgun (WGS) entry which is preliminary data.</text>
</comment>
<dbReference type="AlphaFoldDB" id="A0A369W915"/>
<dbReference type="Proteomes" id="UP000253759">
    <property type="component" value="Unassembled WGS sequence"/>
</dbReference>
<evidence type="ECO:0000256" key="1">
    <source>
        <dbReference type="SAM" id="MobiDB-lite"/>
    </source>
</evidence>
<name>A0A369W915_9HYPH</name>
<protein>
    <recommendedName>
        <fullName evidence="5">Carboxypeptidase regulatory-like domain-containing protein</fullName>
    </recommendedName>
</protein>
<evidence type="ECO:0000313" key="4">
    <source>
        <dbReference type="Proteomes" id="UP000253759"/>
    </source>
</evidence>
<gene>
    <name evidence="3" type="ORF">DVH29_02815</name>
</gene>
<proteinExistence type="predicted"/>
<keyword evidence="2" id="KW-0732">Signal</keyword>
<dbReference type="OrthoDB" id="9800206at2"/>
<evidence type="ECO:0000313" key="3">
    <source>
        <dbReference type="EMBL" id="RDE10335.1"/>
    </source>
</evidence>
<evidence type="ECO:0008006" key="5">
    <source>
        <dbReference type="Google" id="ProtNLM"/>
    </source>
</evidence>
<organism evidence="3 4">
    <name type="scientific">Pelagibacterium lacus</name>
    <dbReference type="NCBI Taxonomy" id="2282655"/>
    <lineage>
        <taxon>Bacteria</taxon>
        <taxon>Pseudomonadati</taxon>
        <taxon>Pseudomonadota</taxon>
        <taxon>Alphaproteobacteria</taxon>
        <taxon>Hyphomicrobiales</taxon>
        <taxon>Devosiaceae</taxon>
        <taxon>Pelagibacterium</taxon>
    </lineage>
</organism>
<dbReference type="EMBL" id="QQNH01000002">
    <property type="protein sequence ID" value="RDE10335.1"/>
    <property type="molecule type" value="Genomic_DNA"/>
</dbReference>
<dbReference type="RefSeq" id="WP_114644627.1">
    <property type="nucleotide sequence ID" value="NZ_QQNH01000002.1"/>
</dbReference>
<feature type="signal peptide" evidence="2">
    <location>
        <begin position="1"/>
        <end position="21"/>
    </location>
</feature>